<feature type="compositionally biased region" description="Low complexity" evidence="5">
    <location>
        <begin position="667"/>
        <end position="683"/>
    </location>
</feature>
<dbReference type="InterPro" id="IPR012340">
    <property type="entry name" value="NA-bd_OB-fold"/>
</dbReference>
<dbReference type="GO" id="GO:0005737">
    <property type="term" value="C:cytoplasm"/>
    <property type="evidence" value="ECO:0007669"/>
    <property type="project" value="UniProtKB-SubCell"/>
</dbReference>
<sequence length="1077" mass="115638">MNVGSMVEFTHTFQRDGKSKALSVNISPDLQTVFTLPPLPGRILQDRRHRSSLLVEVLTTPTFDSPKETSPTVLPYSYTHPIPLILPHNTSAPPPNSIVTFVPNFSVVTGQLAATLEEVKINAAEFEREIMEKEAAELGEEKEWWGRVQRLGEKGGTVNLCFPPPPPSSGDRDSAYDEEITQKVGQKATLIAFSYTDVLLPDDDTDVQISEGTEVRCVLVHSTQGWRGMKVKLLPAGTIKTWKTISSECLGRVVSVASDSGPNSKATMIQRLDEPSSPPVPLPHDESPYSWTPSSSSSSSTSSRSRRGQPALTPNLREGDVLKFELVCGLADEEKLWARDVRMEKFACEWREKGVVASLKLNEGYGFVRTFNRLVDVYFRISDTLPKSDAPKIGSVVTFDMEPQWKKEGEMSFRGSRVNVEKEEEGQNIILLEEGVTGTITKEPSSNVPGTISLPSPYNPDPSLLNHLHTSLFATVTEVADPKGRDAITMPDTLSFVEREVLRGMAVEGVSINEANDGTISVEKSSNTNTEPTVAATSGSSHPGSLKPVSRVTFSHGASAQPQKGDIVKFDLYLDRISSSRKAPGGGGLNYRVENLQVTEAKRVARASSPGGDAGEMFGFVTDVNTVRHFGFIAQVNDEEVNSKHVFFHLTEVIAPLPAPPAANGDATTTASPSISSPAPTSSGGKFHGKLWVPNDSAGPSVKKGDEVKFKVVTKKGKESAVCVTVLPPGTIKVQPSKEVDLTKACTGYVLLEPTYTSVAQTNQGLGRSFETGVKIEGKLLCTKDPQGLFTVVKEKVPVEEVGESDGAALAASAISASALTSGASDTTGATDASPPPAAAANADGTQSKQKYRTVTTEVPLPLQLTSKAAPSRGETANPAKRGDFVSFSRAKKGAKGITNIKVVKGADKAATVKGKTTSLTSSGGVLATSTTAYPFTFEKVVSCEGKVLKEGDEIEAILYEGEIYGIARTKDLYLTSRVNTGKEASTERQKLNLTVKSELKNMGGQIMAQSSMAVGPDGTIGFKAGWTSRLSKFVQEFVPASEAPPPPEKEEEEDKVEKIILPTTELKVNSRAMQRF</sequence>
<keyword evidence="3" id="KW-0677">Repeat</keyword>
<feature type="region of interest" description="Disordered" evidence="5">
    <location>
        <begin position="521"/>
        <end position="546"/>
    </location>
</feature>
<dbReference type="Gene3D" id="2.40.50.140">
    <property type="entry name" value="Nucleic acid-binding proteins"/>
    <property type="match status" value="2"/>
</dbReference>
<protein>
    <submittedName>
        <fullName evidence="6">Uncharacterized protein</fullName>
    </submittedName>
</protein>
<feature type="region of interest" description="Disordered" evidence="5">
    <location>
        <begin position="661"/>
        <end position="688"/>
    </location>
</feature>
<dbReference type="SUPFAM" id="SSF50249">
    <property type="entry name" value="Nucleic acid-binding proteins"/>
    <property type="match status" value="1"/>
</dbReference>
<feature type="region of interest" description="Disordered" evidence="5">
    <location>
        <begin position="271"/>
        <end position="314"/>
    </location>
</feature>
<evidence type="ECO:0000256" key="3">
    <source>
        <dbReference type="ARBA" id="ARBA00022737"/>
    </source>
</evidence>
<feature type="compositionally biased region" description="Polar residues" evidence="5">
    <location>
        <begin position="845"/>
        <end position="857"/>
    </location>
</feature>
<evidence type="ECO:0000313" key="7">
    <source>
        <dbReference type="Proteomes" id="UP001165065"/>
    </source>
</evidence>
<keyword evidence="2" id="KW-0963">Cytoplasm</keyword>
<dbReference type="Proteomes" id="UP001165065">
    <property type="component" value="Unassembled WGS sequence"/>
</dbReference>
<comment type="caution">
    <text evidence="6">The sequence shown here is derived from an EMBL/GenBank/DDBJ whole genome shotgun (WGS) entry which is preliminary data.</text>
</comment>
<evidence type="ECO:0000256" key="5">
    <source>
        <dbReference type="SAM" id="MobiDB-lite"/>
    </source>
</evidence>
<feature type="compositionally biased region" description="Low complexity" evidence="5">
    <location>
        <begin position="288"/>
        <end position="303"/>
    </location>
</feature>
<keyword evidence="4" id="KW-0694">RNA-binding</keyword>
<comment type="subcellular location">
    <subcellularLocation>
        <location evidence="1">Cytoplasm</location>
    </subcellularLocation>
</comment>
<proteinExistence type="predicted"/>
<organism evidence="6 7">
    <name type="scientific">Triparma columacea</name>
    <dbReference type="NCBI Taxonomy" id="722753"/>
    <lineage>
        <taxon>Eukaryota</taxon>
        <taxon>Sar</taxon>
        <taxon>Stramenopiles</taxon>
        <taxon>Ochrophyta</taxon>
        <taxon>Bolidophyceae</taxon>
        <taxon>Parmales</taxon>
        <taxon>Triparmaceae</taxon>
        <taxon>Triparma</taxon>
    </lineage>
</organism>
<dbReference type="PANTHER" id="PTHR12913:SF1">
    <property type="entry name" value="COLD SHOCK DOMAIN-CONTAINING PROTEIN E1"/>
    <property type="match status" value="1"/>
</dbReference>
<feature type="region of interest" description="Disordered" evidence="5">
    <location>
        <begin position="822"/>
        <end position="881"/>
    </location>
</feature>
<evidence type="ECO:0000256" key="4">
    <source>
        <dbReference type="ARBA" id="ARBA00022884"/>
    </source>
</evidence>
<evidence type="ECO:0000256" key="1">
    <source>
        <dbReference type="ARBA" id="ARBA00004496"/>
    </source>
</evidence>
<keyword evidence="7" id="KW-1185">Reference proteome</keyword>
<dbReference type="AlphaFoldDB" id="A0A9W7GKT1"/>
<reference evidence="7" key="1">
    <citation type="journal article" date="2023" name="Commun. Biol.">
        <title>Genome analysis of Parmales, the sister group of diatoms, reveals the evolutionary specialization of diatoms from phago-mixotrophs to photoautotrophs.</title>
        <authorList>
            <person name="Ban H."/>
            <person name="Sato S."/>
            <person name="Yoshikawa S."/>
            <person name="Yamada K."/>
            <person name="Nakamura Y."/>
            <person name="Ichinomiya M."/>
            <person name="Sato N."/>
            <person name="Blanc-Mathieu R."/>
            <person name="Endo H."/>
            <person name="Kuwata A."/>
            <person name="Ogata H."/>
        </authorList>
    </citation>
    <scope>NUCLEOTIDE SEQUENCE [LARGE SCALE GENOMIC DNA]</scope>
</reference>
<dbReference type="OrthoDB" id="203295at2759"/>
<name>A0A9W7GKT1_9STRA</name>
<evidence type="ECO:0000313" key="6">
    <source>
        <dbReference type="EMBL" id="GMI45843.1"/>
    </source>
</evidence>
<dbReference type="EMBL" id="BRYA01000267">
    <property type="protein sequence ID" value="GMI45843.1"/>
    <property type="molecule type" value="Genomic_DNA"/>
</dbReference>
<feature type="compositionally biased region" description="Low complexity" evidence="5">
    <location>
        <begin position="822"/>
        <end position="844"/>
    </location>
</feature>
<accession>A0A9W7GKT1</accession>
<dbReference type="PANTHER" id="PTHR12913">
    <property type="entry name" value="UNR PROTEIN N-RAS UPSTREAM GENE PROTEIN"/>
    <property type="match status" value="1"/>
</dbReference>
<feature type="compositionally biased region" description="Polar residues" evidence="5">
    <location>
        <begin position="521"/>
        <end position="543"/>
    </location>
</feature>
<dbReference type="GO" id="GO:0003723">
    <property type="term" value="F:RNA binding"/>
    <property type="evidence" value="ECO:0007669"/>
    <property type="project" value="UniProtKB-KW"/>
</dbReference>
<gene>
    <name evidence="6" type="ORF">TrCOL_g12547</name>
</gene>
<evidence type="ECO:0000256" key="2">
    <source>
        <dbReference type="ARBA" id="ARBA00022490"/>
    </source>
</evidence>